<dbReference type="InterPro" id="IPR036412">
    <property type="entry name" value="HAD-like_sf"/>
</dbReference>
<dbReference type="SUPFAM" id="SSF56784">
    <property type="entry name" value="HAD-like"/>
    <property type="match status" value="1"/>
</dbReference>
<sequence length="216" mass="24253">MVKLVIFDWDGTLFDSIDKICQSMLHAGELSNAPKREKDDIKNIIGLSLDKAVSTVWPELSNEAQEEIIEHYKKLYVARDQVPPEAYANVITTLDSLKSKGIIMAVATGKTRRGLERVLDLTDTRNYFQSSRCADETLSKPDPLMLNELLSELAISPEDVVMVGDTEYDLNMAHNAGIRSVGVTYGAHESYRLEACRPYALINNFDELIDVLELKE</sequence>
<dbReference type="NCBIfam" id="TIGR01549">
    <property type="entry name" value="HAD-SF-IA-v1"/>
    <property type="match status" value="1"/>
</dbReference>
<dbReference type="Gene3D" id="1.10.150.240">
    <property type="entry name" value="Putative phosphatase, domain 2"/>
    <property type="match status" value="1"/>
</dbReference>
<evidence type="ECO:0000313" key="2">
    <source>
        <dbReference type="Proteomes" id="UP001209713"/>
    </source>
</evidence>
<dbReference type="InterPro" id="IPR041492">
    <property type="entry name" value="HAD_2"/>
</dbReference>
<dbReference type="InterPro" id="IPR006439">
    <property type="entry name" value="HAD-SF_hydro_IA"/>
</dbReference>
<organism evidence="1 2">
    <name type="scientific">Marinomonas sargassi</name>
    <dbReference type="NCBI Taxonomy" id="2984494"/>
    <lineage>
        <taxon>Bacteria</taxon>
        <taxon>Pseudomonadati</taxon>
        <taxon>Pseudomonadota</taxon>
        <taxon>Gammaproteobacteria</taxon>
        <taxon>Oceanospirillales</taxon>
        <taxon>Oceanospirillaceae</taxon>
        <taxon>Marinomonas</taxon>
    </lineage>
</organism>
<dbReference type="SFLD" id="SFLDS00003">
    <property type="entry name" value="Haloacid_Dehalogenase"/>
    <property type="match status" value="1"/>
</dbReference>
<comment type="caution">
    <text evidence="1">The sequence shown here is derived from an EMBL/GenBank/DDBJ whole genome shotgun (WGS) entry which is preliminary data.</text>
</comment>
<dbReference type="SFLD" id="SFLDG01129">
    <property type="entry name" value="C1.5:_HAD__Beta-PGM__Phosphata"/>
    <property type="match status" value="1"/>
</dbReference>
<dbReference type="Gene3D" id="3.40.50.1000">
    <property type="entry name" value="HAD superfamily/HAD-like"/>
    <property type="match status" value="1"/>
</dbReference>
<dbReference type="InterPro" id="IPR050155">
    <property type="entry name" value="HAD-like_hydrolase_sf"/>
</dbReference>
<dbReference type="EMBL" id="JAOVZB010000003">
    <property type="protein sequence ID" value="MCV2402812.1"/>
    <property type="molecule type" value="Genomic_DNA"/>
</dbReference>
<dbReference type="NCBIfam" id="TIGR01509">
    <property type="entry name" value="HAD-SF-IA-v3"/>
    <property type="match status" value="1"/>
</dbReference>
<dbReference type="PANTHER" id="PTHR43434:SF24">
    <property type="entry name" value="HYDROLASE-RELATED"/>
    <property type="match status" value="1"/>
</dbReference>
<evidence type="ECO:0000313" key="1">
    <source>
        <dbReference type="EMBL" id="MCV2402812.1"/>
    </source>
</evidence>
<dbReference type="InterPro" id="IPR023198">
    <property type="entry name" value="PGP-like_dom2"/>
</dbReference>
<name>A0ABT2YSD1_9GAMM</name>
<dbReference type="GO" id="GO:0016787">
    <property type="term" value="F:hydrolase activity"/>
    <property type="evidence" value="ECO:0007669"/>
    <property type="project" value="UniProtKB-KW"/>
</dbReference>
<dbReference type="Pfam" id="PF13419">
    <property type="entry name" value="HAD_2"/>
    <property type="match status" value="1"/>
</dbReference>
<dbReference type="RefSeq" id="WP_263530193.1">
    <property type="nucleotide sequence ID" value="NZ_JAOVZB010000003.1"/>
</dbReference>
<dbReference type="InterPro" id="IPR023214">
    <property type="entry name" value="HAD_sf"/>
</dbReference>
<reference evidence="1 2" key="1">
    <citation type="submission" date="2022-10" db="EMBL/GenBank/DDBJ databases">
        <title>Marinomonas transparenta sp. nov. and Marinomonas sargassi sp. nov., isolated from marine alga (Sargassum natans (L.) Gaillon).</title>
        <authorList>
            <person name="Wang Y."/>
        </authorList>
    </citation>
    <scope>NUCLEOTIDE SEQUENCE [LARGE SCALE GENOMIC DNA]</scope>
    <source>
        <strain evidence="1 2">C2222</strain>
    </source>
</reference>
<accession>A0ABT2YSD1</accession>
<dbReference type="PANTHER" id="PTHR43434">
    <property type="entry name" value="PHOSPHOGLYCOLATE PHOSPHATASE"/>
    <property type="match status" value="1"/>
</dbReference>
<gene>
    <name evidence="1" type="ORF">OFY17_07930</name>
</gene>
<proteinExistence type="predicted"/>
<dbReference type="Proteomes" id="UP001209713">
    <property type="component" value="Unassembled WGS sequence"/>
</dbReference>
<protein>
    <submittedName>
        <fullName evidence="1">HAD-IA family hydrolase</fullName>
    </submittedName>
</protein>
<keyword evidence="1" id="KW-0378">Hydrolase</keyword>
<keyword evidence="2" id="KW-1185">Reference proteome</keyword>